<dbReference type="SUPFAM" id="SSF52540">
    <property type="entry name" value="P-loop containing nucleoside triphosphate hydrolases"/>
    <property type="match status" value="1"/>
</dbReference>
<evidence type="ECO:0000259" key="13">
    <source>
        <dbReference type="PROSITE" id="PS50990"/>
    </source>
</evidence>
<dbReference type="PANTHER" id="PTHR43394">
    <property type="entry name" value="ATP-DEPENDENT PERMEASE MDL1, MITOCHONDRIAL"/>
    <property type="match status" value="1"/>
</dbReference>
<dbReference type="InterPro" id="IPR011527">
    <property type="entry name" value="ABC1_TM_dom"/>
</dbReference>
<dbReference type="PANTHER" id="PTHR43394:SF1">
    <property type="entry name" value="ATP-BINDING CASSETTE SUB-FAMILY B MEMBER 10, MITOCHONDRIAL"/>
    <property type="match status" value="1"/>
</dbReference>
<dbReference type="GO" id="GO:0008233">
    <property type="term" value="F:peptidase activity"/>
    <property type="evidence" value="ECO:0007669"/>
    <property type="project" value="InterPro"/>
</dbReference>
<evidence type="ECO:0000256" key="3">
    <source>
        <dbReference type="ARBA" id="ARBA00022475"/>
    </source>
</evidence>
<dbReference type="Gene3D" id="3.40.50.300">
    <property type="entry name" value="P-loop containing nucleotide triphosphate hydrolases"/>
    <property type="match status" value="1"/>
</dbReference>
<dbReference type="AlphaFoldDB" id="A0A142B9T6"/>
<dbReference type="Proteomes" id="UP000071065">
    <property type="component" value="Chromosome"/>
</dbReference>
<dbReference type="RefSeq" id="WP_082211878.1">
    <property type="nucleotide sequence ID" value="NZ_CP013251.1"/>
</dbReference>
<keyword evidence="7 14" id="KW-0067">ATP-binding</keyword>
<accession>A0A142B9T6</accession>
<dbReference type="InterPro" id="IPR003593">
    <property type="entry name" value="AAA+_ATPase"/>
</dbReference>
<dbReference type="SMART" id="SM00382">
    <property type="entry name" value="AAA"/>
    <property type="match status" value="1"/>
</dbReference>
<keyword evidence="8 10" id="KW-1133">Transmembrane helix</keyword>
<dbReference type="STRING" id="570277.EZMO1_1322"/>
<dbReference type="NCBIfam" id="TIGR03375">
    <property type="entry name" value="type_I_sec_LssB"/>
    <property type="match status" value="1"/>
</dbReference>
<dbReference type="InterPro" id="IPR017871">
    <property type="entry name" value="ABC_transporter-like_CS"/>
</dbReference>
<evidence type="ECO:0000256" key="10">
    <source>
        <dbReference type="SAM" id="Phobius"/>
    </source>
</evidence>
<dbReference type="PATRIC" id="fig|570277.3.peg.1448"/>
<comment type="subcellular location">
    <subcellularLocation>
        <location evidence="1">Cell membrane</location>
        <topology evidence="1">Multi-pass membrane protein</topology>
    </subcellularLocation>
</comment>
<dbReference type="GO" id="GO:0006508">
    <property type="term" value="P:proteolysis"/>
    <property type="evidence" value="ECO:0007669"/>
    <property type="project" value="InterPro"/>
</dbReference>
<dbReference type="InterPro" id="IPR036640">
    <property type="entry name" value="ABC1_TM_sf"/>
</dbReference>
<evidence type="ECO:0000256" key="9">
    <source>
        <dbReference type="ARBA" id="ARBA00023136"/>
    </source>
</evidence>
<evidence type="ECO:0000256" key="8">
    <source>
        <dbReference type="ARBA" id="ARBA00022989"/>
    </source>
</evidence>
<organism evidence="14 15">
    <name type="scientific">Endozoicomonas montiporae CL-33</name>
    <dbReference type="NCBI Taxonomy" id="570277"/>
    <lineage>
        <taxon>Bacteria</taxon>
        <taxon>Pseudomonadati</taxon>
        <taxon>Pseudomonadota</taxon>
        <taxon>Gammaproteobacteria</taxon>
        <taxon>Oceanospirillales</taxon>
        <taxon>Endozoicomonadaceae</taxon>
        <taxon>Endozoicomonas</taxon>
    </lineage>
</organism>
<keyword evidence="2" id="KW-0813">Transport</keyword>
<dbReference type="FunFam" id="3.40.50.300:FF:000299">
    <property type="entry name" value="ABC transporter ATP-binding protein/permease"/>
    <property type="match status" value="1"/>
</dbReference>
<feature type="transmembrane region" description="Helical" evidence="10">
    <location>
        <begin position="289"/>
        <end position="309"/>
    </location>
</feature>
<feature type="transmembrane region" description="Helical" evidence="10">
    <location>
        <begin position="381"/>
        <end position="405"/>
    </location>
</feature>
<keyword evidence="9 10" id="KW-0472">Membrane</keyword>
<dbReference type="InterPro" id="IPR027417">
    <property type="entry name" value="P-loop_NTPase"/>
</dbReference>
<dbReference type="Pfam" id="PF00664">
    <property type="entry name" value="ABC_membrane"/>
    <property type="match status" value="1"/>
</dbReference>
<dbReference type="Pfam" id="PF03412">
    <property type="entry name" value="Peptidase_C39"/>
    <property type="match status" value="1"/>
</dbReference>
<keyword evidence="3" id="KW-1003">Cell membrane</keyword>
<evidence type="ECO:0000256" key="2">
    <source>
        <dbReference type="ARBA" id="ARBA00022448"/>
    </source>
</evidence>
<dbReference type="PROSITE" id="PS00211">
    <property type="entry name" value="ABC_TRANSPORTER_1"/>
    <property type="match status" value="1"/>
</dbReference>
<evidence type="ECO:0000313" key="14">
    <source>
        <dbReference type="EMBL" id="AMO55512.1"/>
    </source>
</evidence>
<keyword evidence="5" id="KW-0547">Nucleotide-binding</keyword>
<dbReference type="PROSITE" id="PS50990">
    <property type="entry name" value="PEPTIDASE_C39"/>
    <property type="match status" value="1"/>
</dbReference>
<dbReference type="EMBL" id="CP013251">
    <property type="protein sequence ID" value="AMO55512.1"/>
    <property type="molecule type" value="Genomic_DNA"/>
</dbReference>
<evidence type="ECO:0000256" key="6">
    <source>
        <dbReference type="ARBA" id="ARBA00022801"/>
    </source>
</evidence>
<dbReference type="InterPro" id="IPR003439">
    <property type="entry name" value="ABC_transporter-like_ATP-bd"/>
</dbReference>
<dbReference type="InterPro" id="IPR005074">
    <property type="entry name" value="Peptidase_C39"/>
</dbReference>
<dbReference type="SUPFAM" id="SSF90123">
    <property type="entry name" value="ABC transporter transmembrane region"/>
    <property type="match status" value="1"/>
</dbReference>
<feature type="domain" description="Peptidase C39" evidence="13">
    <location>
        <begin position="1"/>
        <end position="119"/>
    </location>
</feature>
<dbReference type="GO" id="GO:0005886">
    <property type="term" value="C:plasma membrane"/>
    <property type="evidence" value="ECO:0007669"/>
    <property type="project" value="UniProtKB-SubCell"/>
</dbReference>
<dbReference type="PROSITE" id="PS50929">
    <property type="entry name" value="ABC_TM1F"/>
    <property type="match status" value="1"/>
</dbReference>
<dbReference type="InterPro" id="IPR017750">
    <property type="entry name" value="ATPase_T1SS"/>
</dbReference>
<feature type="domain" description="ABC transporter" evidence="11">
    <location>
        <begin position="463"/>
        <end position="697"/>
    </location>
</feature>
<dbReference type="KEGG" id="emp:EZMO1_1322"/>
<dbReference type="Pfam" id="PF00005">
    <property type="entry name" value="ABC_tran"/>
    <property type="match status" value="1"/>
</dbReference>
<feature type="domain" description="ABC transmembrane type-1" evidence="12">
    <location>
        <begin position="154"/>
        <end position="430"/>
    </location>
</feature>
<evidence type="ECO:0000256" key="7">
    <source>
        <dbReference type="ARBA" id="ARBA00022840"/>
    </source>
</evidence>
<dbReference type="InterPro" id="IPR039421">
    <property type="entry name" value="Type_1_exporter"/>
</dbReference>
<dbReference type="PROSITE" id="PS50893">
    <property type="entry name" value="ABC_TRANSPORTER_2"/>
    <property type="match status" value="1"/>
</dbReference>
<dbReference type="GO" id="GO:0005524">
    <property type="term" value="F:ATP binding"/>
    <property type="evidence" value="ECO:0007669"/>
    <property type="project" value="UniProtKB-KW"/>
</dbReference>
<feature type="transmembrane region" description="Helical" evidence="10">
    <location>
        <begin position="258"/>
        <end position="283"/>
    </location>
</feature>
<dbReference type="OrthoDB" id="9806127at2"/>
<feature type="transmembrane region" description="Helical" evidence="10">
    <location>
        <begin position="154"/>
        <end position="176"/>
    </location>
</feature>
<dbReference type="GO" id="GO:0016887">
    <property type="term" value="F:ATP hydrolysis activity"/>
    <property type="evidence" value="ECO:0007669"/>
    <property type="project" value="InterPro"/>
</dbReference>
<dbReference type="Gene3D" id="1.20.1560.10">
    <property type="entry name" value="ABC transporter type 1, transmembrane domain"/>
    <property type="match status" value="1"/>
</dbReference>
<dbReference type="Gene3D" id="3.90.70.10">
    <property type="entry name" value="Cysteine proteinases"/>
    <property type="match status" value="1"/>
</dbReference>
<keyword evidence="4 10" id="KW-0812">Transmembrane</keyword>
<evidence type="ECO:0000313" key="15">
    <source>
        <dbReference type="Proteomes" id="UP000071065"/>
    </source>
</evidence>
<evidence type="ECO:0000256" key="4">
    <source>
        <dbReference type="ARBA" id="ARBA00022692"/>
    </source>
</evidence>
<sequence length="704" mass="77267">MDSIKDPLLHSLLEICKHHYISTHSHSLTSGLALNKGKLSAESIPKAAEKAGLKGAIRNQSLSEVNTLALPALLLLNDGSSCVLKQIDSKTATIHTISGTANISLPTLSEQYSGTVIYFKPNQNQEGLSATTKPTQHHWLLSPLKQAIPIYSEVLLASLFINLFALGTPLFVMNVYDRVLANHAFETLWVLAIGMGLLIAFDLTLKLLRSWFLDQAGHRIDLQLSSTVFSSLLNQRQQSLKIGSSASYLHEFEGFRQFLTSTTITTLIDLPFIFLFLALIGWIAGPLVWIPVTVIPVAILVSFLLQYSLKKHVDLMMQEGSRKQIMVYETLACMSEIKIHNAQSVLQRKWEQLAEQCGHHGLKVRKITQTALSVTQSIQQIAYVFLIVGGVYLVTAGELTMGGLIACSILSGRALAPATQITGLLMRLHQSRSALNGIKQIVNAPKESDIKNTIAPAFIKGDIALQQVSFSWPEQPPVLDNISLSIRQGEKIGILGPMGCGKSTLLSLIAGLTCPTHGRMLIDGIASEQLHPAQWREQLGFYTQDSRLLYGNIKDNITIGQPETTDEELLKVARLTGVTRFCAQHPEGFSRSVGEGGFDLSGGQRQAVALARALLKNPPILLLDEPTSAMDLSEENRFMRELTTLIQDKTLILVTHRPGLLKLVDRLIVLDQGKLVADGPKNDVIKQLNQRTRSTTTNNAEEIA</sequence>
<evidence type="ECO:0000256" key="1">
    <source>
        <dbReference type="ARBA" id="ARBA00004651"/>
    </source>
</evidence>
<evidence type="ECO:0000259" key="12">
    <source>
        <dbReference type="PROSITE" id="PS50929"/>
    </source>
</evidence>
<reference evidence="14 15" key="1">
    <citation type="journal article" date="2016" name="Front. Microbiol.">
        <title>Genomic Insight into the Host-Endosymbiont Relationship of Endozoicomonas montiporae CL-33(T) with its Coral Host.</title>
        <authorList>
            <person name="Ding J.-Y."/>
            <person name="Shiu J.-H."/>
            <person name="Chen W.-M."/>
            <person name="Chiang Y.-R."/>
            <person name="Tang S.-L."/>
        </authorList>
    </citation>
    <scope>NUCLEOTIDE SEQUENCE [LARGE SCALE GENOMIC DNA]</scope>
    <source>
        <strain evidence="14 15">CL-33</strain>
    </source>
</reference>
<evidence type="ECO:0000259" key="11">
    <source>
        <dbReference type="PROSITE" id="PS50893"/>
    </source>
</evidence>
<dbReference type="GO" id="GO:0015421">
    <property type="term" value="F:ABC-type oligopeptide transporter activity"/>
    <property type="evidence" value="ECO:0007669"/>
    <property type="project" value="TreeGrafter"/>
</dbReference>
<name>A0A142B9T6_9GAMM</name>
<protein>
    <submittedName>
        <fullName evidence="14">ATP-binding cassette, subfamily C, bacterial LapB</fullName>
    </submittedName>
</protein>
<proteinExistence type="predicted"/>
<feature type="transmembrane region" description="Helical" evidence="10">
    <location>
        <begin position="188"/>
        <end position="208"/>
    </location>
</feature>
<gene>
    <name evidence="14" type="primary">lapB2</name>
    <name evidence="14" type="ORF">EZMO1_1322</name>
</gene>
<evidence type="ECO:0000256" key="5">
    <source>
        <dbReference type="ARBA" id="ARBA00022741"/>
    </source>
</evidence>
<keyword evidence="6" id="KW-0378">Hydrolase</keyword>
<dbReference type="CDD" id="cd18587">
    <property type="entry name" value="ABC_6TM_LapB_like"/>
    <property type="match status" value="1"/>
</dbReference>